<evidence type="ECO:0000259" key="1">
    <source>
        <dbReference type="Pfam" id="PF13340"/>
    </source>
</evidence>
<proteinExistence type="predicted"/>
<accession>A0A0F3KU64</accession>
<sequence length="123" mass="13395">MINDELWQQLAESLPGVPWGRKLHGKRDRAVFEVMAYLAVNGGHWFDVAPGGAGPSGLLCWRRYLAWREAGAWPELWRTLHAGLLAMGHGVAPRVPGHAVADMAPASFWASQRRSDAVAEAAG</sequence>
<dbReference type="EMBL" id="JZRB01000018">
    <property type="protein sequence ID" value="KJV34758.1"/>
    <property type="molecule type" value="Genomic_DNA"/>
</dbReference>
<organism evidence="2 3">
    <name type="scientific">Luteibacter yeojuensis</name>
    <dbReference type="NCBI Taxonomy" id="345309"/>
    <lineage>
        <taxon>Bacteria</taxon>
        <taxon>Pseudomonadati</taxon>
        <taxon>Pseudomonadota</taxon>
        <taxon>Gammaproteobacteria</taxon>
        <taxon>Lysobacterales</taxon>
        <taxon>Rhodanobacteraceae</taxon>
        <taxon>Luteibacter</taxon>
    </lineage>
</organism>
<dbReference type="RefSeq" id="WP_045829283.1">
    <property type="nucleotide sequence ID" value="NZ_JZRB01000018.1"/>
</dbReference>
<name>A0A0F3KU64_9GAMM</name>
<dbReference type="Pfam" id="PF13340">
    <property type="entry name" value="DUF4096"/>
    <property type="match status" value="1"/>
</dbReference>
<dbReference type="OrthoDB" id="1551210at2"/>
<dbReference type="InterPro" id="IPR025161">
    <property type="entry name" value="IS402-like_dom"/>
</dbReference>
<gene>
    <name evidence="2" type="ORF">VI08_09215</name>
</gene>
<evidence type="ECO:0000313" key="2">
    <source>
        <dbReference type="EMBL" id="KJV34758.1"/>
    </source>
</evidence>
<evidence type="ECO:0000313" key="3">
    <source>
        <dbReference type="Proteomes" id="UP000033651"/>
    </source>
</evidence>
<reference evidence="2 3" key="1">
    <citation type="submission" date="2015-03" db="EMBL/GenBank/DDBJ databases">
        <title>Draft genome sequence of Luteibacter yeojuensis strain SU11.</title>
        <authorList>
            <person name="Sulaiman J."/>
            <person name="Priya K."/>
            <person name="Chan K.-G."/>
        </authorList>
    </citation>
    <scope>NUCLEOTIDE SEQUENCE [LARGE SCALE GENOMIC DNA]</scope>
    <source>
        <strain evidence="2 3">SU11</strain>
    </source>
</reference>
<dbReference type="PATRIC" id="fig|345309.4.peg.1069"/>
<keyword evidence="3" id="KW-1185">Reference proteome</keyword>
<feature type="domain" description="Insertion element IS402-like" evidence="1">
    <location>
        <begin position="3"/>
        <end position="77"/>
    </location>
</feature>
<protein>
    <recommendedName>
        <fullName evidence="1">Insertion element IS402-like domain-containing protein</fullName>
    </recommendedName>
</protein>
<comment type="caution">
    <text evidence="2">The sequence shown here is derived from an EMBL/GenBank/DDBJ whole genome shotgun (WGS) entry which is preliminary data.</text>
</comment>
<dbReference type="AlphaFoldDB" id="A0A0F3KU64"/>
<dbReference type="Proteomes" id="UP000033651">
    <property type="component" value="Unassembled WGS sequence"/>
</dbReference>